<evidence type="ECO:0000313" key="2">
    <source>
        <dbReference type="EMBL" id="KAK2181721.1"/>
    </source>
</evidence>
<dbReference type="GO" id="GO:0008622">
    <property type="term" value="C:epsilon DNA polymerase complex"/>
    <property type="evidence" value="ECO:0007669"/>
    <property type="project" value="InterPro"/>
</dbReference>
<dbReference type="InterPro" id="IPR016266">
    <property type="entry name" value="POLE2"/>
</dbReference>
<evidence type="ECO:0000313" key="3">
    <source>
        <dbReference type="Proteomes" id="UP001209878"/>
    </source>
</evidence>
<gene>
    <name evidence="2" type="ORF">NP493_385g04027</name>
</gene>
<sequence length="211" mass="23882">MWRGAGLCSHHLSGTSSQEFPSDATKYLVEVLQPINEVEQSDCLDRLLEHIQKQPPVHECNSEQAEDGDNIFTVIDAFDVPRYTYSTERKKFILDEDLGLPSPCLHGNAETKADLYRERYTILHQRTSRHELFTPPAIGVATAEESKKFKLRPVEYLLGSTTRLGEIIVLGMLTQLKEGKWYLEDPSGAVQLDLSKAISSHILLTYLHLMV</sequence>
<dbReference type="Pfam" id="PF12213">
    <property type="entry name" value="Dpoe2NT"/>
    <property type="match status" value="1"/>
</dbReference>
<dbReference type="AlphaFoldDB" id="A0AAD9NV11"/>
<dbReference type="Proteomes" id="UP001209878">
    <property type="component" value="Unassembled WGS sequence"/>
</dbReference>
<dbReference type="GO" id="GO:0042276">
    <property type="term" value="P:error-prone translesion synthesis"/>
    <property type="evidence" value="ECO:0007669"/>
    <property type="project" value="TreeGrafter"/>
</dbReference>
<dbReference type="PANTHER" id="PTHR12708:SF0">
    <property type="entry name" value="DNA POLYMERASE EPSILON SUBUNIT 2"/>
    <property type="match status" value="1"/>
</dbReference>
<dbReference type="GO" id="GO:0006261">
    <property type="term" value="P:DNA-templated DNA replication"/>
    <property type="evidence" value="ECO:0007669"/>
    <property type="project" value="InterPro"/>
</dbReference>
<protein>
    <recommendedName>
        <fullName evidence="1">DNA polymerase epsilon subunit B N-terminal domain-containing protein</fullName>
    </recommendedName>
</protein>
<evidence type="ECO:0000259" key="1">
    <source>
        <dbReference type="Pfam" id="PF12213"/>
    </source>
</evidence>
<feature type="domain" description="DNA polymerase epsilon subunit B N-terminal" evidence="1">
    <location>
        <begin position="22"/>
        <end position="55"/>
    </location>
</feature>
<dbReference type="PANTHER" id="PTHR12708">
    <property type="entry name" value="DNA POLYMERASE EPSILON SUBUNIT B"/>
    <property type="match status" value="1"/>
</dbReference>
<dbReference type="InterPro" id="IPR024639">
    <property type="entry name" value="DNA_pol_e_bsu_N"/>
</dbReference>
<dbReference type="Gene3D" id="1.10.8.60">
    <property type="match status" value="1"/>
</dbReference>
<comment type="caution">
    <text evidence="2">The sequence shown here is derived from an EMBL/GenBank/DDBJ whole genome shotgun (WGS) entry which is preliminary data.</text>
</comment>
<accession>A0AAD9NV11</accession>
<organism evidence="2 3">
    <name type="scientific">Ridgeia piscesae</name>
    <name type="common">Tubeworm</name>
    <dbReference type="NCBI Taxonomy" id="27915"/>
    <lineage>
        <taxon>Eukaryota</taxon>
        <taxon>Metazoa</taxon>
        <taxon>Spiralia</taxon>
        <taxon>Lophotrochozoa</taxon>
        <taxon>Annelida</taxon>
        <taxon>Polychaeta</taxon>
        <taxon>Sedentaria</taxon>
        <taxon>Canalipalpata</taxon>
        <taxon>Sabellida</taxon>
        <taxon>Siboglinidae</taxon>
        <taxon>Ridgeia</taxon>
    </lineage>
</organism>
<dbReference type="EMBL" id="JAODUO010000384">
    <property type="protein sequence ID" value="KAK2181721.1"/>
    <property type="molecule type" value="Genomic_DNA"/>
</dbReference>
<name>A0AAD9NV11_RIDPI</name>
<keyword evidence="3" id="KW-1185">Reference proteome</keyword>
<reference evidence="2" key="1">
    <citation type="journal article" date="2023" name="Mol. Biol. Evol.">
        <title>Third-Generation Sequencing Reveals the Adaptive Role of the Epigenome in Three Deep-Sea Polychaetes.</title>
        <authorList>
            <person name="Perez M."/>
            <person name="Aroh O."/>
            <person name="Sun Y."/>
            <person name="Lan Y."/>
            <person name="Juniper S.K."/>
            <person name="Young C.R."/>
            <person name="Angers B."/>
            <person name="Qian P.Y."/>
        </authorList>
    </citation>
    <scope>NUCLEOTIDE SEQUENCE</scope>
    <source>
        <strain evidence="2">R07B-5</strain>
    </source>
</reference>
<proteinExistence type="predicted"/>
<dbReference type="GO" id="GO:0003677">
    <property type="term" value="F:DNA binding"/>
    <property type="evidence" value="ECO:0007669"/>
    <property type="project" value="InterPro"/>
</dbReference>